<dbReference type="NCBIfam" id="TIGR00348">
    <property type="entry name" value="hsdR"/>
    <property type="match status" value="1"/>
</dbReference>
<reference evidence="14 15" key="1">
    <citation type="submission" date="2016-10" db="EMBL/GenBank/DDBJ databases">
        <title>Genome sequence of Streptomyces gilvigriseus MUSC 26.</title>
        <authorList>
            <person name="Lee L.-H."/>
            <person name="Ser H.-L."/>
        </authorList>
    </citation>
    <scope>NUCLEOTIDE SEQUENCE [LARGE SCALE GENOMIC DNA]</scope>
    <source>
        <strain evidence="14 15">MUSC 26</strain>
    </source>
</reference>
<feature type="coiled-coil region" evidence="12">
    <location>
        <begin position="537"/>
        <end position="572"/>
    </location>
</feature>
<dbReference type="GO" id="GO:0009307">
    <property type="term" value="P:DNA restriction-modification system"/>
    <property type="evidence" value="ECO:0007669"/>
    <property type="project" value="UniProtKB-KW"/>
</dbReference>
<dbReference type="InterPro" id="IPR027417">
    <property type="entry name" value="P-loop_NTPase"/>
</dbReference>
<dbReference type="STRING" id="1428644.BIV57_20555"/>
<dbReference type="PROSITE" id="PS51192">
    <property type="entry name" value="HELICASE_ATP_BIND_1"/>
    <property type="match status" value="1"/>
</dbReference>
<dbReference type="InterPro" id="IPR055180">
    <property type="entry name" value="HsdR_RecA-like_helicase_dom_2"/>
</dbReference>
<evidence type="ECO:0000256" key="1">
    <source>
        <dbReference type="ARBA" id="ARBA00000851"/>
    </source>
</evidence>
<evidence type="ECO:0000256" key="10">
    <source>
        <dbReference type="ARBA" id="ARBA00023125"/>
    </source>
</evidence>
<name>A0A1J7C216_9ACTN</name>
<keyword evidence="9 11" id="KW-0067">ATP-binding</keyword>
<sequence length="1114" mass="125173">MAESGPEYDFVERPLIAQLTSGHMGWRHVRGTTGVELQPQGMPSYVRRGYDDSILEGILRAKLAELNRRPDGSSWVGEARADQAVSVLARGVVAAGGGLVPTNEAATRYLLDGVDVPGFEDWDGGRNQTVRFIDWQHPERNDFLAVSQFRMAIPGGGGETIAPDLVLFVNGIPLVVIECKKPVAMGGAIATAVTQLRRYANQRDAAAPEGSERLFRTVQLTVATTGDQARLGTFTARLQHYNVWRDPYPFSAEDVRARSYVPEDHGAAAQKVLAAGVLHPSRLLDIVRNFVLFRDVEVAEGRTARVKIGPRYQQYRAVYKAIARLQRGETKTVHGKEDKRGGIVWHTQGSGKSLTMVFLVRKLRTAPGLEHLKVIVVTDRKQLQDQLSETATLTGEKPDTVTRADQVPVVLARHGAGLAFVMIQKQQDTEKTRAERATSAAKQKAAGWGLVNDDEGILILVDEAHRSHSSGLHENLMESLPNAARIGFTGTPILMNRRKLTETIFGDFIDKYRIADAEEDGAIVPIYYEGHIIRGALENGAELDEAMEEEFEELTEEEYEQLQERYANSTAVLNADDMIRRKARHMLRHYVQSVFPEGFKGQVVAHSRGIAVRYREALQDARDELVAEVEALTERRIQRLLEMRPEDLKAKQKTLLAAYQNLRLLKAIDFVPIISERQNDPLSWKEWTKESKHKAAQKSFLSPFPEPDQLDDTRRPVAFLIVRTMLLTGFDAPIEQAMYLDRRMKEAELLQAVARVNRTADGKHAGVIVDYAGVATALVEAMAQYAADEREGKPIDFVVEEDKLDAQCTALRQHFDLPRELIDPNDIRAVNRLVDSLEDEHRRIAFRTLLRDFLETYTVVTPRESARPYAEAARLFTFTAQLARQRFSEDDTFDPAAYGTKVQQLINQHVHSLGVDRMIEPTRLTSEDFTTKVRQLPGSRAKASMMRHAIRNHIDLNFGKNPAAYAALRQRVEEILRKHADDWDAQLAAFQRLAQEVKDTESGASSDLPEDVRNLTPLEQALYQQLTSVLTDGVIGEGIRVDLVVFAQKVYDMAVRYSAKPDFWTNPAAQHDFRAEVWTEAVSCPYTREKADPLADALRDIVQHNRKDVGRRRA</sequence>
<evidence type="ECO:0000256" key="12">
    <source>
        <dbReference type="SAM" id="Coils"/>
    </source>
</evidence>
<dbReference type="GO" id="GO:0009035">
    <property type="term" value="F:type I site-specific deoxyribonuclease activity"/>
    <property type="evidence" value="ECO:0007669"/>
    <property type="project" value="UniProtKB-EC"/>
</dbReference>
<evidence type="ECO:0000256" key="6">
    <source>
        <dbReference type="ARBA" id="ARBA00022747"/>
    </source>
</evidence>
<keyword evidence="7" id="KW-0255">Endonuclease</keyword>
<comment type="similarity">
    <text evidence="2 11">Belongs to the HsdR family.</text>
</comment>
<dbReference type="Pfam" id="PF22679">
    <property type="entry name" value="T1R_D3-like"/>
    <property type="match status" value="1"/>
</dbReference>
<dbReference type="GO" id="GO:0005524">
    <property type="term" value="F:ATP binding"/>
    <property type="evidence" value="ECO:0007669"/>
    <property type="project" value="UniProtKB-KW"/>
</dbReference>
<evidence type="ECO:0000256" key="7">
    <source>
        <dbReference type="ARBA" id="ARBA00022759"/>
    </source>
</evidence>
<evidence type="ECO:0000259" key="13">
    <source>
        <dbReference type="PROSITE" id="PS51192"/>
    </source>
</evidence>
<dbReference type="EMBL" id="MLCF01000141">
    <property type="protein sequence ID" value="OIV35628.1"/>
    <property type="molecule type" value="Genomic_DNA"/>
</dbReference>
<proteinExistence type="inferred from homology"/>
<accession>A0A1J7C216</accession>
<dbReference type="PANTHER" id="PTHR30195:SF15">
    <property type="entry name" value="TYPE I RESTRICTION ENZYME HINDI ENDONUCLEASE SUBUNIT"/>
    <property type="match status" value="1"/>
</dbReference>
<dbReference type="OrthoDB" id="9758243at2"/>
<gene>
    <name evidence="14" type="ORF">BIV57_20555</name>
</gene>
<keyword evidence="4" id="KW-0540">Nuclease</keyword>
<dbReference type="Pfam" id="PF04313">
    <property type="entry name" value="HSDR_N"/>
    <property type="match status" value="1"/>
</dbReference>
<protein>
    <recommendedName>
        <fullName evidence="11">Type I restriction enzyme endonuclease subunit</fullName>
        <shortName evidence="11">R protein</shortName>
        <ecNumber evidence="11">3.1.21.3</ecNumber>
    </recommendedName>
</protein>
<dbReference type="Gene3D" id="3.90.1570.50">
    <property type="match status" value="1"/>
</dbReference>
<keyword evidence="12" id="KW-0175">Coiled coil</keyword>
<dbReference type="EC" id="3.1.21.3" evidence="11"/>
<dbReference type="CDD" id="cd18800">
    <property type="entry name" value="SF2_C_EcoR124I-like"/>
    <property type="match status" value="1"/>
</dbReference>
<comment type="function">
    <text evidence="11">Subunit R is required for both nuclease and ATPase activities, but not for modification.</text>
</comment>
<dbReference type="RefSeq" id="WP_071658412.1">
    <property type="nucleotide sequence ID" value="NZ_MLCF01000141.1"/>
</dbReference>
<evidence type="ECO:0000256" key="11">
    <source>
        <dbReference type="RuleBase" id="RU364115"/>
    </source>
</evidence>
<keyword evidence="6 11" id="KW-0680">Restriction system</keyword>
<evidence type="ECO:0000256" key="8">
    <source>
        <dbReference type="ARBA" id="ARBA00022801"/>
    </source>
</evidence>
<evidence type="ECO:0000313" key="15">
    <source>
        <dbReference type="Proteomes" id="UP000243342"/>
    </source>
</evidence>
<dbReference type="Pfam" id="PF18766">
    <property type="entry name" value="SWI2_SNF2"/>
    <property type="match status" value="1"/>
</dbReference>
<keyword evidence="10 11" id="KW-0238">DNA-binding</keyword>
<comment type="caution">
    <text evidence="14">The sequence shown here is derived from an EMBL/GenBank/DDBJ whole genome shotgun (WGS) entry which is preliminary data.</text>
</comment>
<keyword evidence="15" id="KW-1185">Reference proteome</keyword>
<dbReference type="InterPro" id="IPR051268">
    <property type="entry name" value="Type-I_R_enzyme_R_subunit"/>
</dbReference>
<feature type="domain" description="Helicase ATP-binding" evidence="13">
    <location>
        <begin position="333"/>
        <end position="510"/>
    </location>
</feature>
<dbReference type="GO" id="GO:0003677">
    <property type="term" value="F:DNA binding"/>
    <property type="evidence" value="ECO:0007669"/>
    <property type="project" value="UniProtKB-KW"/>
</dbReference>
<dbReference type="Proteomes" id="UP000243342">
    <property type="component" value="Unassembled WGS sequence"/>
</dbReference>
<dbReference type="AlphaFoldDB" id="A0A1J7C216"/>
<dbReference type="Gene3D" id="3.40.50.300">
    <property type="entry name" value="P-loop containing nucleotide triphosphate hydrolases"/>
    <property type="match status" value="2"/>
</dbReference>
<keyword evidence="5 11" id="KW-0547">Nucleotide-binding</keyword>
<evidence type="ECO:0000256" key="4">
    <source>
        <dbReference type="ARBA" id="ARBA00022722"/>
    </source>
</evidence>
<evidence type="ECO:0000256" key="9">
    <source>
        <dbReference type="ARBA" id="ARBA00022840"/>
    </source>
</evidence>
<evidence type="ECO:0000256" key="5">
    <source>
        <dbReference type="ARBA" id="ARBA00022741"/>
    </source>
</evidence>
<evidence type="ECO:0000313" key="14">
    <source>
        <dbReference type="EMBL" id="OIV35628.1"/>
    </source>
</evidence>
<evidence type="ECO:0000256" key="2">
    <source>
        <dbReference type="ARBA" id="ARBA00008598"/>
    </source>
</evidence>
<keyword evidence="8 11" id="KW-0378">Hydrolase</keyword>
<dbReference type="CDD" id="cd22332">
    <property type="entry name" value="HsdR_N"/>
    <property type="match status" value="1"/>
</dbReference>
<dbReference type="InterPro" id="IPR007409">
    <property type="entry name" value="Restrct_endonuc_type1_HsdR_N"/>
</dbReference>
<dbReference type="InterPro" id="IPR004473">
    <property type="entry name" value="Restrct_endonuc_typeI_HsdR"/>
</dbReference>
<evidence type="ECO:0000256" key="3">
    <source>
        <dbReference type="ARBA" id="ARBA00011296"/>
    </source>
</evidence>
<dbReference type="InterPro" id="IPR040980">
    <property type="entry name" value="SWI2_SNF2"/>
</dbReference>
<comment type="subunit">
    <text evidence="3 11">The type I restriction/modification system is composed of three polypeptides R, M and S.</text>
</comment>
<dbReference type="SUPFAM" id="SSF52540">
    <property type="entry name" value="P-loop containing nucleoside triphosphate hydrolases"/>
    <property type="match status" value="1"/>
</dbReference>
<organism evidence="14 15">
    <name type="scientific">Mangrovactinospora gilvigrisea</name>
    <dbReference type="NCBI Taxonomy" id="1428644"/>
    <lineage>
        <taxon>Bacteria</taxon>
        <taxon>Bacillati</taxon>
        <taxon>Actinomycetota</taxon>
        <taxon>Actinomycetes</taxon>
        <taxon>Kitasatosporales</taxon>
        <taxon>Streptomycetaceae</taxon>
        <taxon>Mangrovactinospora</taxon>
    </lineage>
</organism>
<dbReference type="PANTHER" id="PTHR30195">
    <property type="entry name" value="TYPE I SITE-SPECIFIC DEOXYRIBONUCLEASE PROTEIN SUBUNIT M AND R"/>
    <property type="match status" value="1"/>
</dbReference>
<dbReference type="SMART" id="SM00487">
    <property type="entry name" value="DEXDc"/>
    <property type="match status" value="1"/>
</dbReference>
<dbReference type="InterPro" id="IPR014001">
    <property type="entry name" value="Helicase_ATP-bd"/>
</dbReference>
<comment type="catalytic activity">
    <reaction evidence="1 11">
        <text>Endonucleolytic cleavage of DNA to give random double-stranded fragments with terminal 5'-phosphates, ATP is simultaneously hydrolyzed.</text>
        <dbReference type="EC" id="3.1.21.3"/>
    </reaction>
</comment>